<evidence type="ECO:0000313" key="1">
    <source>
        <dbReference type="EMBL" id="RXK12388.1"/>
    </source>
</evidence>
<protein>
    <submittedName>
        <fullName evidence="1">Uncharacterized protein</fullName>
    </submittedName>
</protein>
<dbReference type="Proteomes" id="UP000290092">
    <property type="component" value="Unassembled WGS sequence"/>
</dbReference>
<comment type="caution">
    <text evidence="1">The sequence shown here is derived from an EMBL/GenBank/DDBJ whole genome shotgun (WGS) entry which is preliminary data.</text>
</comment>
<reference evidence="1 2" key="1">
    <citation type="submission" date="2017-09" db="EMBL/GenBank/DDBJ databases">
        <title>Genomics of the genus Arcobacter.</title>
        <authorList>
            <person name="Perez-Cataluna A."/>
            <person name="Figueras M.J."/>
            <person name="Salas-Masso N."/>
        </authorList>
    </citation>
    <scope>NUCLEOTIDE SEQUENCE [LARGE SCALE GENOMIC DNA]</scope>
    <source>
        <strain evidence="1 2">CECT 7386</strain>
    </source>
</reference>
<dbReference type="RefSeq" id="WP_114843235.1">
    <property type="nucleotide sequence ID" value="NZ_CP031220.1"/>
</dbReference>
<sequence length="202" mass="24200">MISTYKNHKNLLKILYPKGECEETNKACYIEYWERFKKHQKLNLVFNSLIEDYMTFEGYSHIEEVPVIYYEIPNVIYEFAANNFSEENLEEISFYTGEYEGIKFIQYKGWDFINSLFIERVLKNIRSKNETSFIVHTSPLFIGSESDYATVVEIETIDFFKIPAFECFKINDTLWGIKESQEKTFSKYSCEYDMRSYGTHWM</sequence>
<dbReference type="EMBL" id="NXID01000080">
    <property type="protein sequence ID" value="RXK12388.1"/>
    <property type="molecule type" value="Genomic_DNA"/>
</dbReference>
<gene>
    <name evidence="1" type="ORF">CP985_14365</name>
</gene>
<dbReference type="AlphaFoldDB" id="A0AAX2ABN0"/>
<dbReference type="KEGG" id="amyt:AMYT_a0026"/>
<organism evidence="1 2">
    <name type="scientific">Malaciobacter mytili LMG 24559</name>
    <dbReference type="NCBI Taxonomy" id="1032238"/>
    <lineage>
        <taxon>Bacteria</taxon>
        <taxon>Pseudomonadati</taxon>
        <taxon>Campylobacterota</taxon>
        <taxon>Epsilonproteobacteria</taxon>
        <taxon>Campylobacterales</taxon>
        <taxon>Arcobacteraceae</taxon>
        <taxon>Malaciobacter</taxon>
    </lineage>
</organism>
<keyword evidence="2" id="KW-1185">Reference proteome</keyword>
<evidence type="ECO:0000313" key="2">
    <source>
        <dbReference type="Proteomes" id="UP000290092"/>
    </source>
</evidence>
<accession>A0AAX2ABN0</accession>
<proteinExistence type="predicted"/>
<name>A0AAX2ABN0_9BACT</name>